<dbReference type="PANTHER" id="PTHR43311">
    <property type="entry name" value="GLUTAMATE--TRNA LIGASE"/>
    <property type="match status" value="1"/>
</dbReference>
<reference evidence="10 11" key="1">
    <citation type="journal article" date="2019" name="ISME J.">
        <title>Candidatus Macondimonas diazotrophica, a novel gammaproteobacterial genus dominating crude-oil-contaminated coastal sediments.</title>
        <authorList>
            <person name="Karthikeyan S."/>
            <person name="Konstantinidis K."/>
        </authorList>
    </citation>
    <scope>NUCLEOTIDE SEQUENCE [LARGE SCALE GENOMIC DNA]</scope>
    <source>
        <strain evidence="10 11">KTK01</strain>
    </source>
</reference>
<dbReference type="OrthoDB" id="9807503at2"/>
<dbReference type="Pfam" id="PF00749">
    <property type="entry name" value="tRNA-synt_1c"/>
    <property type="match status" value="1"/>
</dbReference>
<evidence type="ECO:0000313" key="11">
    <source>
        <dbReference type="Proteomes" id="UP000297890"/>
    </source>
</evidence>
<evidence type="ECO:0000256" key="6">
    <source>
        <dbReference type="ARBA" id="ARBA00023146"/>
    </source>
</evidence>
<evidence type="ECO:0000256" key="3">
    <source>
        <dbReference type="ARBA" id="ARBA00022741"/>
    </source>
</evidence>
<keyword evidence="5 7" id="KW-0648">Protein biosynthesis</keyword>
<feature type="short sequence motif" description="'HIGH' region" evidence="7">
    <location>
        <begin position="22"/>
        <end position="32"/>
    </location>
</feature>
<organism evidence="10 11">
    <name type="scientific">Candidatus Macondimonas diazotrophica</name>
    <dbReference type="NCBI Taxonomy" id="2305248"/>
    <lineage>
        <taxon>Bacteria</taxon>
        <taxon>Pseudomonadati</taxon>
        <taxon>Pseudomonadota</taxon>
        <taxon>Gammaproteobacteria</taxon>
        <taxon>Chromatiales</taxon>
        <taxon>Ectothiorhodospiraceae</taxon>
        <taxon>Candidatus Macondimonas</taxon>
    </lineage>
</organism>
<dbReference type="InterPro" id="IPR014729">
    <property type="entry name" value="Rossmann-like_a/b/a_fold"/>
</dbReference>
<keyword evidence="7" id="KW-0963">Cytoplasm</keyword>
<protein>
    <recommendedName>
        <fullName evidence="7">Glutamate--tRNA ligase</fullName>
        <ecNumber evidence="7">6.1.1.17</ecNumber>
    </recommendedName>
    <alternativeName>
        <fullName evidence="7">Glutamyl-tRNA synthetase</fullName>
        <shortName evidence="7">GluRS</shortName>
    </alternativeName>
</protein>
<name>A0A4Z0F9K4_9GAMM</name>
<proteinExistence type="inferred from homology"/>
<dbReference type="InterPro" id="IPR008925">
    <property type="entry name" value="aa_tRNA-synth_I_cd-bd_sf"/>
</dbReference>
<dbReference type="EC" id="6.1.1.17" evidence="7"/>
<comment type="function">
    <text evidence="7">Catalyzes the attachment of glutamate to tRNA(Glu) in a two-step reaction: glutamate is first activated by ATP to form Glu-AMP and then transferred to the acceptor end of tRNA(Glu).</text>
</comment>
<dbReference type="InterPro" id="IPR020751">
    <property type="entry name" value="aa-tRNA-synth_I_codon-bd_sub2"/>
</dbReference>
<feature type="binding site" evidence="7">
    <location>
        <position position="258"/>
    </location>
    <ligand>
        <name>ATP</name>
        <dbReference type="ChEBI" id="CHEBI:30616"/>
    </ligand>
</feature>
<dbReference type="InterPro" id="IPR001412">
    <property type="entry name" value="aa-tRNA-synth_I_CS"/>
</dbReference>
<keyword evidence="4 7" id="KW-0067">ATP-binding</keyword>
<dbReference type="PRINTS" id="PR00987">
    <property type="entry name" value="TRNASYNTHGLU"/>
</dbReference>
<evidence type="ECO:0000256" key="1">
    <source>
        <dbReference type="ARBA" id="ARBA00007894"/>
    </source>
</evidence>
<dbReference type="InterPro" id="IPR045462">
    <property type="entry name" value="aa-tRNA-synth_I_cd-bd"/>
</dbReference>
<dbReference type="GO" id="GO:0005829">
    <property type="term" value="C:cytosol"/>
    <property type="evidence" value="ECO:0007669"/>
    <property type="project" value="TreeGrafter"/>
</dbReference>
<dbReference type="HAMAP" id="MF_00022">
    <property type="entry name" value="Glu_tRNA_synth_type1"/>
    <property type="match status" value="1"/>
</dbReference>
<dbReference type="Proteomes" id="UP000297890">
    <property type="component" value="Unassembled WGS sequence"/>
</dbReference>
<keyword evidence="6 7" id="KW-0030">Aminoacyl-tRNA synthetase</keyword>
<dbReference type="SUPFAM" id="SSF48163">
    <property type="entry name" value="An anticodon-binding domain of class I aminoacyl-tRNA synthetases"/>
    <property type="match status" value="1"/>
</dbReference>
<gene>
    <name evidence="7" type="primary">gltX</name>
    <name evidence="10" type="ORF">E4680_08600</name>
</gene>
<dbReference type="PANTHER" id="PTHR43311:SF2">
    <property type="entry name" value="GLUTAMATE--TRNA LIGASE, MITOCHONDRIAL-RELATED"/>
    <property type="match status" value="1"/>
</dbReference>
<evidence type="ECO:0000259" key="8">
    <source>
        <dbReference type="Pfam" id="PF00749"/>
    </source>
</evidence>
<evidence type="ECO:0000256" key="7">
    <source>
        <dbReference type="HAMAP-Rule" id="MF_00022"/>
    </source>
</evidence>
<comment type="caution">
    <text evidence="7">Lacks conserved residue(s) required for the propagation of feature annotation.</text>
</comment>
<dbReference type="AlphaFoldDB" id="A0A4Z0F9K4"/>
<keyword evidence="3 7" id="KW-0547">Nucleotide-binding</keyword>
<evidence type="ECO:0000259" key="9">
    <source>
        <dbReference type="Pfam" id="PF19269"/>
    </source>
</evidence>
<dbReference type="Gene3D" id="1.10.10.350">
    <property type="match status" value="1"/>
</dbReference>
<dbReference type="Gene3D" id="3.40.50.620">
    <property type="entry name" value="HUPs"/>
    <property type="match status" value="1"/>
</dbReference>
<evidence type="ECO:0000256" key="4">
    <source>
        <dbReference type="ARBA" id="ARBA00022840"/>
    </source>
</evidence>
<dbReference type="EMBL" id="SRIO01000010">
    <property type="protein sequence ID" value="TFZ82362.1"/>
    <property type="molecule type" value="Genomic_DNA"/>
</dbReference>
<dbReference type="InterPro" id="IPR020058">
    <property type="entry name" value="Glu/Gln-tRNA-synth_Ib_cat-dom"/>
</dbReference>
<dbReference type="SUPFAM" id="SSF52374">
    <property type="entry name" value="Nucleotidylyl transferase"/>
    <property type="match status" value="1"/>
</dbReference>
<evidence type="ECO:0000313" key="10">
    <source>
        <dbReference type="EMBL" id="TFZ82362.1"/>
    </source>
</evidence>
<dbReference type="NCBIfam" id="TIGR00464">
    <property type="entry name" value="gltX_bact"/>
    <property type="match status" value="1"/>
</dbReference>
<dbReference type="GO" id="GO:0004818">
    <property type="term" value="F:glutamate-tRNA ligase activity"/>
    <property type="evidence" value="ECO:0007669"/>
    <property type="project" value="UniProtKB-UniRule"/>
</dbReference>
<evidence type="ECO:0000256" key="5">
    <source>
        <dbReference type="ARBA" id="ARBA00022917"/>
    </source>
</evidence>
<evidence type="ECO:0000256" key="2">
    <source>
        <dbReference type="ARBA" id="ARBA00022598"/>
    </source>
</evidence>
<dbReference type="Pfam" id="PF19269">
    <property type="entry name" value="Anticodon_2"/>
    <property type="match status" value="1"/>
</dbReference>
<dbReference type="GO" id="GO:0005524">
    <property type="term" value="F:ATP binding"/>
    <property type="evidence" value="ECO:0007669"/>
    <property type="project" value="UniProtKB-UniRule"/>
</dbReference>
<feature type="domain" description="Glutamyl/glutaminyl-tRNA synthetase class Ib catalytic" evidence="8">
    <location>
        <begin position="16"/>
        <end position="321"/>
    </location>
</feature>
<comment type="caution">
    <text evidence="10">The sequence shown here is derived from an EMBL/GenBank/DDBJ whole genome shotgun (WGS) entry which is preliminary data.</text>
</comment>
<comment type="subunit">
    <text evidence="7">Monomer.</text>
</comment>
<feature type="domain" description="Aminoacyl-tRNA synthetase class I anticodon-binding" evidence="9">
    <location>
        <begin position="408"/>
        <end position="468"/>
    </location>
</feature>
<comment type="catalytic activity">
    <reaction evidence="7">
        <text>tRNA(Glu) + L-glutamate + ATP = L-glutamyl-tRNA(Glu) + AMP + diphosphate</text>
        <dbReference type="Rhea" id="RHEA:23540"/>
        <dbReference type="Rhea" id="RHEA-COMP:9663"/>
        <dbReference type="Rhea" id="RHEA-COMP:9680"/>
        <dbReference type="ChEBI" id="CHEBI:29985"/>
        <dbReference type="ChEBI" id="CHEBI:30616"/>
        <dbReference type="ChEBI" id="CHEBI:33019"/>
        <dbReference type="ChEBI" id="CHEBI:78442"/>
        <dbReference type="ChEBI" id="CHEBI:78520"/>
        <dbReference type="ChEBI" id="CHEBI:456215"/>
        <dbReference type="EC" id="6.1.1.17"/>
    </reaction>
</comment>
<keyword evidence="2 7" id="KW-0436">Ligase</keyword>
<dbReference type="PROSITE" id="PS00178">
    <property type="entry name" value="AA_TRNA_LIGASE_I"/>
    <property type="match status" value="1"/>
</dbReference>
<accession>A0A4Z0F9K4</accession>
<comment type="similarity">
    <text evidence="1 7">Belongs to the class-I aminoacyl-tRNA synthetase family. Glutamate--tRNA ligase type 1 subfamily.</text>
</comment>
<sequence>MIEHLWRFPVEPDSVLKTRFAPSPTGRMHLGNARTALFSALLAYRQGGHFVLRIEDTDAARSTVLHAEGVLEDLRWLGLPWQEGPFYQSRRQDLYAEHFEALRAQGRLYPCFCTPEALAEQRRSQLAAGRPPRYDGRCARLPAAEVDRRMAENQPAALRFRVPEGQTVVFEDLIRGPQCFESKDIGDFVVRRTDGTPAFFFSNAVDDADMGITHVLRGEDHLTNTPRQILLLEALRLVAPYYGHLPLITGHDGAPLSKRNGSQSIAELRATGYLPLALVNYLARLGHHLEKPGLLSLDELAAAFDLAAVGRAPARFDPAQLMHYQKLAVSALPVDAFLAFAELGDDRVPEAVRADFVRAVAPNVNFPAEARAWAECLFTDQPLVGTDDLADLHAAGSAFFRLAAALFEAHPDDAGAWTRAVRDQSGRSGKALFIPLRLALTGREHGPELRDLFALMPRPIVRARLAAAEAACAVARSEMP</sequence>
<dbReference type="InterPro" id="IPR000924">
    <property type="entry name" value="Glu/Gln-tRNA-synth"/>
</dbReference>
<dbReference type="GO" id="GO:0000049">
    <property type="term" value="F:tRNA binding"/>
    <property type="evidence" value="ECO:0007669"/>
    <property type="project" value="InterPro"/>
</dbReference>
<dbReference type="InterPro" id="IPR049940">
    <property type="entry name" value="GluQ/Sye"/>
</dbReference>
<dbReference type="GO" id="GO:0006424">
    <property type="term" value="P:glutamyl-tRNA aminoacylation"/>
    <property type="evidence" value="ECO:0007669"/>
    <property type="project" value="UniProtKB-UniRule"/>
</dbReference>
<feature type="short sequence motif" description="'KMSKS' region" evidence="7">
    <location>
        <begin position="255"/>
        <end position="259"/>
    </location>
</feature>
<comment type="subcellular location">
    <subcellularLocation>
        <location evidence="7">Cytoplasm</location>
    </subcellularLocation>
</comment>
<keyword evidence="11" id="KW-1185">Reference proteome</keyword>
<dbReference type="InterPro" id="IPR004527">
    <property type="entry name" value="Glu-tRNA-ligase_bac/mito"/>
</dbReference>